<reference evidence="2 3" key="1">
    <citation type="submission" date="2024-08" db="EMBL/GenBank/DDBJ databases">
        <authorList>
            <person name="Ishaq N."/>
        </authorList>
    </citation>
    <scope>NUCLEOTIDE SEQUENCE [LARGE SCALE GENOMIC DNA]</scope>
    <source>
        <strain evidence="2 3">JCM 30400</strain>
    </source>
</reference>
<protein>
    <submittedName>
        <fullName evidence="2">DUF1287 domain-containing protein</fullName>
    </submittedName>
</protein>
<dbReference type="EMBL" id="JBGMEL010000009">
    <property type="protein sequence ID" value="MFA0791021.1"/>
    <property type="molecule type" value="Genomic_DNA"/>
</dbReference>
<organism evidence="2 3">
    <name type="scientific">Microbulbifer echini</name>
    <dbReference type="NCBI Taxonomy" id="1529067"/>
    <lineage>
        <taxon>Bacteria</taxon>
        <taxon>Pseudomonadati</taxon>
        <taxon>Pseudomonadota</taxon>
        <taxon>Gammaproteobacteria</taxon>
        <taxon>Cellvibrionales</taxon>
        <taxon>Microbulbiferaceae</taxon>
        <taxon>Microbulbifer</taxon>
    </lineage>
</organism>
<gene>
    <name evidence="2" type="ORF">ACCI51_10735</name>
</gene>
<feature type="signal peptide" evidence="1">
    <location>
        <begin position="1"/>
        <end position="18"/>
    </location>
</feature>
<feature type="chain" id="PRO_5047065901" evidence="1">
    <location>
        <begin position="19"/>
        <end position="206"/>
    </location>
</feature>
<evidence type="ECO:0000313" key="2">
    <source>
        <dbReference type="EMBL" id="MFA0791021.1"/>
    </source>
</evidence>
<keyword evidence="1" id="KW-0732">Signal</keyword>
<dbReference type="Proteomes" id="UP001569414">
    <property type="component" value="Unassembled WGS sequence"/>
</dbReference>
<dbReference type="Pfam" id="PF06940">
    <property type="entry name" value="DUF1287"/>
    <property type="match status" value="1"/>
</dbReference>
<accession>A0ABV4NQ01</accession>
<dbReference type="InterPro" id="IPR009706">
    <property type="entry name" value="DUF1287"/>
</dbReference>
<keyword evidence="3" id="KW-1185">Reference proteome</keyword>
<proteinExistence type="predicted"/>
<evidence type="ECO:0000313" key="3">
    <source>
        <dbReference type="Proteomes" id="UP001569414"/>
    </source>
</evidence>
<evidence type="ECO:0000256" key="1">
    <source>
        <dbReference type="SAM" id="SignalP"/>
    </source>
</evidence>
<dbReference type="RefSeq" id="WP_371843548.1">
    <property type="nucleotide sequence ID" value="NZ_JBGMEL010000009.1"/>
</dbReference>
<comment type="caution">
    <text evidence="2">The sequence shown here is derived from an EMBL/GenBank/DDBJ whole genome shotgun (WGS) entry which is preliminary data.</text>
</comment>
<dbReference type="PIRSF" id="PIRSF011444">
    <property type="entry name" value="DUF1287"/>
    <property type="match status" value="1"/>
</dbReference>
<name>A0ABV4NQ01_9GAMM</name>
<sequence>MKKITILISILISPVSGAQNISLAEAALERTHHKVRYVPAYVAIPYPNGDVPADTGVCTDVIIRSFRKLGIDLQREVHEDISDDFQAYPSKRIWGLSRPDRNIDHRRVPNLQAFFTRKGLSLPITHKTNDYLPGDIVTWVLPGGLPHIGIVSAKLSQNTNRYFIVHNIGAGPVLEDILFSYKVTGHYRYDTDLIKEPSTSIQGRRN</sequence>